<comment type="function">
    <text evidence="10">A helicase/nuclease that prepares dsDNA breaks (DSB) for recombinational DNA repair. Binds to DSBs and unwinds DNA via a highly rapid and processive ATP-dependent bidirectional helicase activity. Unwinds dsDNA until it encounters a Chi (crossover hotspot instigator) sequence from the 3' direction. Cuts ssDNA a few nucleotides 3' to the Chi site. The properties and activities of the enzyme are changed at Chi. The Chi-altered holoenzyme produces a long 3'-ssDNA overhang and facilitates RecA-binding to the ssDNA for homologous DNA recombination and repair. Holoenzyme degrades any linearized DNA that is unable to undergo homologous recombination. In the holoenzyme this subunit recognizes the wild-type Chi sequence, and when added to isolated RecB increases its ATP-dependent helicase processivity.</text>
</comment>
<keyword evidence="2 10" id="KW-0547">Nucleotide-binding</keyword>
<keyword evidence="6 10" id="KW-0269">Exonuclease</keyword>
<dbReference type="HOGENOM" id="CLU_007513_0_0_6"/>
<evidence type="ECO:0000313" key="12">
    <source>
        <dbReference type="EMBL" id="AEO08231.1"/>
    </source>
</evidence>
<dbReference type="GO" id="GO:0000724">
    <property type="term" value="P:double-strand break repair via homologous recombination"/>
    <property type="evidence" value="ECO:0007669"/>
    <property type="project" value="UniProtKB-UniRule"/>
</dbReference>
<organism evidence="12 13">
    <name type="scientific">Buchnera aphidicola str. Ua</name>
    <name type="common">Uroleucon ambrosiae</name>
    <dbReference type="NCBI Taxonomy" id="1005057"/>
    <lineage>
        <taxon>Bacteria</taxon>
        <taxon>Pseudomonadati</taxon>
        <taxon>Pseudomonadota</taxon>
        <taxon>Gammaproteobacteria</taxon>
        <taxon>Enterobacterales</taxon>
        <taxon>Erwiniaceae</taxon>
        <taxon>Buchnera</taxon>
    </lineage>
</organism>
<dbReference type="Proteomes" id="UP000006139">
    <property type="component" value="Chromosome"/>
</dbReference>
<comment type="similarity">
    <text evidence="10">Belongs to the RecC family.</text>
</comment>
<dbReference type="PATRIC" id="fig|1005057.4.peg.408"/>
<dbReference type="GO" id="GO:0009338">
    <property type="term" value="C:exodeoxyribonuclease V complex"/>
    <property type="evidence" value="ECO:0007669"/>
    <property type="project" value="InterPro"/>
</dbReference>
<name>G2LPU4_BUCUM</name>
<evidence type="ECO:0000256" key="2">
    <source>
        <dbReference type="ARBA" id="ARBA00022741"/>
    </source>
</evidence>
<feature type="domain" description="RecC C-terminal" evidence="11">
    <location>
        <begin position="780"/>
        <end position="997"/>
    </location>
</feature>
<dbReference type="Pfam" id="PF17946">
    <property type="entry name" value="RecC_C"/>
    <property type="match status" value="1"/>
</dbReference>
<evidence type="ECO:0000256" key="1">
    <source>
        <dbReference type="ARBA" id="ARBA00022722"/>
    </source>
</evidence>
<dbReference type="Gene3D" id="3.40.50.300">
    <property type="entry name" value="P-loop containing nucleotide triphosphate hydrolases"/>
    <property type="match status" value="2"/>
</dbReference>
<dbReference type="GO" id="GO:0005524">
    <property type="term" value="F:ATP binding"/>
    <property type="evidence" value="ECO:0007669"/>
    <property type="project" value="UniProtKB-UniRule"/>
</dbReference>
<proteinExistence type="inferred from homology"/>
<dbReference type="Gene3D" id="1.10.10.160">
    <property type="match status" value="1"/>
</dbReference>
<dbReference type="KEGG" id="buh:BUAMB_428"/>
<dbReference type="EMBL" id="CP002648">
    <property type="protein sequence ID" value="AEO08231.1"/>
    <property type="molecule type" value="Genomic_DNA"/>
</dbReference>
<reference evidence="12 13" key="1">
    <citation type="journal article" date="2011" name="PLoS Genet.">
        <title>Sequence conservation and functional constraint on intergenic spacers in reduced genomes of the obligate symbiont buchnera.</title>
        <authorList>
            <person name="Degnan P.H."/>
            <person name="Ochman H."/>
            <person name="Moran N.A."/>
        </authorList>
    </citation>
    <scope>NUCLEOTIDE SEQUENCE [LARGE SCALE GENOMIC DNA]</scope>
    <source>
        <strain evidence="12 13">Ua</strain>
    </source>
</reference>
<keyword evidence="4 10" id="KW-0378">Hydrolase</keyword>
<evidence type="ECO:0000259" key="11">
    <source>
        <dbReference type="Pfam" id="PF17946"/>
    </source>
</evidence>
<dbReference type="InterPro" id="IPR027417">
    <property type="entry name" value="P-loop_NTPase"/>
</dbReference>
<dbReference type="PANTHER" id="PTHR30591">
    <property type="entry name" value="RECBCD ENZYME SUBUNIT RECC"/>
    <property type="match status" value="1"/>
</dbReference>
<dbReference type="eggNOG" id="COG1330">
    <property type="taxonomic scope" value="Bacteria"/>
</dbReference>
<dbReference type="Gene3D" id="3.40.50.10930">
    <property type="match status" value="1"/>
</dbReference>
<dbReference type="PANTHER" id="PTHR30591:SF1">
    <property type="entry name" value="RECBCD ENZYME SUBUNIT RECC"/>
    <property type="match status" value="1"/>
</dbReference>
<dbReference type="RefSeq" id="WP_014500135.1">
    <property type="nucleotide sequence ID" value="NC_017259.1"/>
</dbReference>
<dbReference type="OrthoDB" id="9762834at2"/>
<dbReference type="InterPro" id="IPR041500">
    <property type="entry name" value="RecC_C"/>
</dbReference>
<comment type="miscellaneous">
    <text evidence="10">In the RecBCD complex, RecB has a slow 3'-5' helicase, an exonuclease activity and loads RecA onto ssDNA, RecD has a fast 5'-3' helicase activity, while RecC stimulates the ATPase and processivity of the RecB helicase and contributes to recognition of the Chi site.</text>
</comment>
<dbReference type="CDD" id="cd22353">
    <property type="entry name" value="RecC_C-like"/>
    <property type="match status" value="1"/>
</dbReference>
<gene>
    <name evidence="10 12" type="primary">recC</name>
    <name evidence="12" type="ORF">BUAMB_428</name>
</gene>
<evidence type="ECO:0000256" key="5">
    <source>
        <dbReference type="ARBA" id="ARBA00022806"/>
    </source>
</evidence>
<dbReference type="STRING" id="1005057.BUAMB_428"/>
<dbReference type="InterPro" id="IPR006697">
    <property type="entry name" value="RecC"/>
</dbReference>
<evidence type="ECO:0000256" key="10">
    <source>
        <dbReference type="HAMAP-Rule" id="MF_01486"/>
    </source>
</evidence>
<dbReference type="AlphaFoldDB" id="G2LPU4"/>
<keyword evidence="1 10" id="KW-0540">Nuclease</keyword>
<sequence length="1069" mass="127479">MFFVYKSNHINTLLSKAIQIMQAKPLPNIFEKEIFVHDNKILFKYINIFLAQKIGISANLKLYHPHDFIWTLFEKILFKKKIKSIFTNSVIMWNIVKFLDQNNFFIKFNHKNTINKFKFSFLMANIFKQYIFYRPHWINAWEIGKNISNLEHNKIWQIKLWMEIVNNIKKNNQSINHFANMFKSFNILFKEKKINKNNFPHRFFIISSFALNPSYLEIFKKISSYSNIYFLHITPYKYNIFNTIQNTKSILNNKAQKNNINNSLIKLWGKYEKIYEYYIIESKQTKITNYFKKYTNSNLLNNIKNNFLKKKDCNQNTKKLLKATDHSISIHICYNKKNEIEILYETLLVLLDKNPSISPGDIIVTSTSIDTYTSYIHSIFTAINKKKQIPFCIVKNFNKKINIIILSFKKIFNLSNSRFENKEILELLDIPEIASKFDISDEEIKILYHWIEETNIRWAIDEQHKDDLLFPKHKQNTWLYGIEKLLLSYSMNNTNNIWNHIVSSSVINNFRAELISKLIIFINTLKKWQKKLSKSRNIQYWSLLANDIIKDFFSYHKNIEKYFEIIKKKWIKTIDDSKLAYYSNKISINILKILFFNQFNHNKNQNILPGAINFCSASSICYIPFKIICIIGSDHQSIPEKNQLDNFNLLKTYSSIGDLNSYEKSCYLFFQSLSCATKYFYISYVGYSIKDESKICSSHIVNQLLNYISLNFYLSKNDHVNIHDNTKNIIKHICKTHHKKYFYTIKTIDHHVRKELQYTYKNIEKKIDIKDQFNKNTINQVYLQNIINFWKNPIRYFFKYNLNIQFNTKQNIIKTTEPFSVNQLDAFKIKSILLKKIIYNENIDELFQYYVASGKLPYGVFGKIFWDKSIEEMQSIAKFVVTFRNNTQEQNINLKIKKYRINGILSEIQDTGLLRWKPNTINYSDRISLWLEHLIYCISGGIGNSKIIGYKKQIWSFCALEPDIAYYYLLKYIKGYFKGIKKIILLTKSGVSWLDAVYDIKHHIIKKDNLTKQKGNLKLLQTWIGNNFSQGEKNDFYIQKTFVELNEYNIKEICKIAQTWFTPILKYKK</sequence>
<comment type="subunit">
    <text evidence="10">Heterotrimer of RecB, RecC and RecD. All subunits contribute to DNA-binding.</text>
</comment>
<evidence type="ECO:0000256" key="7">
    <source>
        <dbReference type="ARBA" id="ARBA00022840"/>
    </source>
</evidence>
<dbReference type="GO" id="GO:0003677">
    <property type="term" value="F:DNA binding"/>
    <property type="evidence" value="ECO:0007669"/>
    <property type="project" value="UniProtKB-UniRule"/>
</dbReference>
<evidence type="ECO:0000256" key="3">
    <source>
        <dbReference type="ARBA" id="ARBA00022763"/>
    </source>
</evidence>
<evidence type="ECO:0000313" key="13">
    <source>
        <dbReference type="Proteomes" id="UP000006139"/>
    </source>
</evidence>
<keyword evidence="8 10" id="KW-0238">DNA-binding</keyword>
<dbReference type="Pfam" id="PF04257">
    <property type="entry name" value="Exonuc_V_gamma"/>
    <property type="match status" value="1"/>
</dbReference>
<evidence type="ECO:0000256" key="4">
    <source>
        <dbReference type="ARBA" id="ARBA00022801"/>
    </source>
</evidence>
<dbReference type="InterPro" id="IPR011335">
    <property type="entry name" value="Restrct_endonuc-II-like"/>
</dbReference>
<keyword evidence="7 10" id="KW-0067">ATP-binding</keyword>
<dbReference type="Gene3D" id="1.10.10.990">
    <property type="match status" value="1"/>
</dbReference>
<dbReference type="SUPFAM" id="SSF52540">
    <property type="entry name" value="P-loop containing nucleoside triphosphate hydrolases"/>
    <property type="match status" value="2"/>
</dbReference>
<evidence type="ECO:0000256" key="6">
    <source>
        <dbReference type="ARBA" id="ARBA00022839"/>
    </source>
</evidence>
<evidence type="ECO:0000256" key="8">
    <source>
        <dbReference type="ARBA" id="ARBA00023125"/>
    </source>
</evidence>
<dbReference type="GO" id="GO:0003678">
    <property type="term" value="F:DNA helicase activity"/>
    <property type="evidence" value="ECO:0007669"/>
    <property type="project" value="UniProtKB-UniRule"/>
</dbReference>
<dbReference type="SUPFAM" id="SSF52980">
    <property type="entry name" value="Restriction endonuclease-like"/>
    <property type="match status" value="1"/>
</dbReference>
<keyword evidence="3 10" id="KW-0227">DNA damage</keyword>
<protein>
    <recommendedName>
        <fullName evidence="10">RecBCD enzyme subunit RecC</fullName>
    </recommendedName>
    <alternativeName>
        <fullName evidence="10">Exonuclease V subunit RecC</fullName>
        <shortName evidence="10">ExoV subunit RecC</shortName>
    </alternativeName>
    <alternativeName>
        <fullName evidence="10">Helicase/nuclease RecBCD subunit RecC</fullName>
    </alternativeName>
</protein>
<keyword evidence="5 10" id="KW-0347">Helicase</keyword>
<keyword evidence="9 10" id="KW-0234">DNA repair</keyword>
<dbReference type="InterPro" id="IPR013986">
    <property type="entry name" value="DExx_box_DNA_helicase_dom_sf"/>
</dbReference>
<accession>G2LPU4</accession>
<dbReference type="GO" id="GO:0008854">
    <property type="term" value="F:exodeoxyribonuclease V activity"/>
    <property type="evidence" value="ECO:0007669"/>
    <property type="project" value="InterPro"/>
</dbReference>
<dbReference type="NCBIfam" id="TIGR01450">
    <property type="entry name" value="recC"/>
    <property type="match status" value="1"/>
</dbReference>
<dbReference type="HAMAP" id="MF_01486">
    <property type="entry name" value="RecC"/>
    <property type="match status" value="1"/>
</dbReference>
<evidence type="ECO:0000256" key="9">
    <source>
        <dbReference type="ARBA" id="ARBA00023204"/>
    </source>
</evidence>
<dbReference type="PIRSF" id="PIRSF000980">
    <property type="entry name" value="RecC"/>
    <property type="match status" value="1"/>
</dbReference>